<dbReference type="AlphaFoldDB" id="A0A918CMC3"/>
<organism evidence="2 3">
    <name type="scientific">Agromyces mediolanus</name>
    <name type="common">Corynebacterium mediolanum</name>
    <dbReference type="NCBI Taxonomy" id="41986"/>
    <lineage>
        <taxon>Bacteria</taxon>
        <taxon>Bacillati</taxon>
        <taxon>Actinomycetota</taxon>
        <taxon>Actinomycetes</taxon>
        <taxon>Micrococcales</taxon>
        <taxon>Microbacteriaceae</taxon>
        <taxon>Agromyces</taxon>
    </lineage>
</organism>
<sequence>MYSADAVLAAFELWTVGAPSSDGEQRMFCPLCEDPEESRTPSASMNIETGEWNCLKTEEDGGSVEDLLTKLGKKIEASSIKVAPRATERKPPPPLEDDSKVYRWHDQMLAAQPARVEYLTAQRGLSLDTINKFKLGHDGQRFTIPVRFEGKWVNVRRYRPNADAKKKMLNLPDHGAAVLAFSEVLSAGNLPVLLVEGEFDALLANQIGEGEFVAVTGTGGAATLPAGLDMLSNREVFVLYDNDEAGKKGAKKVAAALGKLGADVHVLDWAPLGLLAGDKSRKDFTDWHMKLHGTAVQIINEMQRVRSGASPARERFRVVSASELAEPVPPMRWLVEGVWPDGSYGVVAGEKKTLKTYTALALALSVASGEPYLDRFAVPEPRPVLMYLGEGGQFPTMRRLQRIAQSMGVDLRSLPLRMVFDAGDLTGETFLAAFEEAVAEETPGLVIIDPLYAFHPPGVEAQNLYDRGAMLAELQQMVPDGASFLLADHFRKTGGKDLDLDSIAQSGVAQWADSWILQNHHTRPRVDEGEFSIGMQFGSRQWGGQQYIVDWSIGRFDAAAGEHLGELQVAVRAVGWGEKPPSRLEGISLSIAKLVRQNSFEYTREQVLQAVSGATAAKRAAFDELAETGELEPRETQRAGKDGKQRAVKVWGYRRLSESSPSKVRLSPPEGEAAVEADEPSNARASP</sequence>
<name>A0A918CMC3_AGRME</name>
<gene>
    <name evidence="2" type="ORF">GCM10010196_23450</name>
</gene>
<evidence type="ECO:0008006" key="4">
    <source>
        <dbReference type="Google" id="ProtNLM"/>
    </source>
</evidence>
<dbReference type="InterPro" id="IPR034154">
    <property type="entry name" value="TOPRIM_DnaG/twinkle"/>
</dbReference>
<comment type="caution">
    <text evidence="2">The sequence shown here is derived from an EMBL/GenBank/DDBJ whole genome shotgun (WGS) entry which is preliminary data.</text>
</comment>
<feature type="compositionally biased region" description="Basic and acidic residues" evidence="1">
    <location>
        <begin position="631"/>
        <end position="645"/>
    </location>
</feature>
<evidence type="ECO:0000313" key="2">
    <source>
        <dbReference type="EMBL" id="GGR28893.1"/>
    </source>
</evidence>
<dbReference type="Pfam" id="PF13155">
    <property type="entry name" value="Toprim_2"/>
    <property type="match status" value="1"/>
</dbReference>
<keyword evidence="3" id="KW-1185">Reference proteome</keyword>
<accession>A0A918CMC3</accession>
<evidence type="ECO:0000313" key="3">
    <source>
        <dbReference type="Proteomes" id="UP000610303"/>
    </source>
</evidence>
<dbReference type="CDD" id="cd01029">
    <property type="entry name" value="TOPRIM_primases"/>
    <property type="match status" value="1"/>
</dbReference>
<reference evidence="2" key="2">
    <citation type="submission" date="2020-09" db="EMBL/GenBank/DDBJ databases">
        <authorList>
            <person name="Sun Q."/>
            <person name="Ohkuma M."/>
        </authorList>
    </citation>
    <scope>NUCLEOTIDE SEQUENCE</scope>
    <source>
        <strain evidence="2">JCM 3346</strain>
    </source>
</reference>
<feature type="region of interest" description="Disordered" evidence="1">
    <location>
        <begin position="628"/>
        <end position="647"/>
    </location>
</feature>
<dbReference type="SUPFAM" id="SSF56731">
    <property type="entry name" value="DNA primase core"/>
    <property type="match status" value="1"/>
</dbReference>
<dbReference type="EMBL" id="BMRJ01000002">
    <property type="protein sequence ID" value="GGR28893.1"/>
    <property type="molecule type" value="Genomic_DNA"/>
</dbReference>
<protein>
    <recommendedName>
        <fullName evidence="4">Toprim domain-containing protein</fullName>
    </recommendedName>
</protein>
<dbReference type="SUPFAM" id="SSF52540">
    <property type="entry name" value="P-loop containing nucleoside triphosphate hydrolases"/>
    <property type="match status" value="1"/>
</dbReference>
<reference evidence="2" key="1">
    <citation type="journal article" date="2014" name="Int. J. Syst. Evol. Microbiol.">
        <title>Complete genome sequence of Corynebacterium casei LMG S-19264T (=DSM 44701T), isolated from a smear-ripened cheese.</title>
        <authorList>
            <consortium name="US DOE Joint Genome Institute (JGI-PGF)"/>
            <person name="Walter F."/>
            <person name="Albersmeier A."/>
            <person name="Kalinowski J."/>
            <person name="Ruckert C."/>
        </authorList>
    </citation>
    <scope>NUCLEOTIDE SEQUENCE</scope>
    <source>
        <strain evidence="2">JCM 3346</strain>
    </source>
</reference>
<feature type="region of interest" description="Disordered" evidence="1">
    <location>
        <begin position="656"/>
        <end position="687"/>
    </location>
</feature>
<dbReference type="InterPro" id="IPR027417">
    <property type="entry name" value="P-loop_NTPase"/>
</dbReference>
<dbReference type="Gene3D" id="3.40.50.300">
    <property type="entry name" value="P-loop containing nucleotide triphosphate hydrolases"/>
    <property type="match status" value="1"/>
</dbReference>
<evidence type="ECO:0000256" key="1">
    <source>
        <dbReference type="SAM" id="MobiDB-lite"/>
    </source>
</evidence>
<proteinExistence type="predicted"/>
<dbReference type="Proteomes" id="UP000610303">
    <property type="component" value="Unassembled WGS sequence"/>
</dbReference>
<dbReference type="Pfam" id="PF13481">
    <property type="entry name" value="AAA_25"/>
    <property type="match status" value="1"/>
</dbReference>
<dbReference type="Gene3D" id="3.40.1360.10">
    <property type="match status" value="1"/>
</dbReference>